<evidence type="ECO:0000313" key="5">
    <source>
        <dbReference type="Proteomes" id="UP000177382"/>
    </source>
</evidence>
<dbReference type="InterPro" id="IPR028098">
    <property type="entry name" value="Glyco_trans_4-like_N"/>
</dbReference>
<dbReference type="STRING" id="1802485.A2V97_00560"/>
<feature type="transmembrane region" description="Helical" evidence="1">
    <location>
        <begin position="67"/>
        <end position="85"/>
    </location>
</feature>
<evidence type="ECO:0000259" key="3">
    <source>
        <dbReference type="Pfam" id="PF13439"/>
    </source>
</evidence>
<evidence type="ECO:0000256" key="1">
    <source>
        <dbReference type="SAM" id="Phobius"/>
    </source>
</evidence>
<accession>A0A1F7XK78</accession>
<evidence type="ECO:0000259" key="2">
    <source>
        <dbReference type="Pfam" id="PF00534"/>
    </source>
</evidence>
<dbReference type="PANTHER" id="PTHR12526">
    <property type="entry name" value="GLYCOSYLTRANSFERASE"/>
    <property type="match status" value="1"/>
</dbReference>
<dbReference type="EMBL" id="MGFX01000005">
    <property type="protein sequence ID" value="OGM15462.1"/>
    <property type="molecule type" value="Genomic_DNA"/>
</dbReference>
<feature type="domain" description="Glycosyl transferase family 1" evidence="2">
    <location>
        <begin position="199"/>
        <end position="360"/>
    </location>
</feature>
<evidence type="ECO:0000313" key="4">
    <source>
        <dbReference type="EMBL" id="OGM15462.1"/>
    </source>
</evidence>
<dbReference type="InterPro" id="IPR001296">
    <property type="entry name" value="Glyco_trans_1"/>
</dbReference>
<feature type="domain" description="Glycosyltransferase subfamily 4-like N-terminal" evidence="3">
    <location>
        <begin position="13"/>
        <end position="186"/>
    </location>
</feature>
<keyword evidence="1" id="KW-0812">Transmembrane</keyword>
<dbReference type="SUPFAM" id="SSF53756">
    <property type="entry name" value="UDP-Glycosyltransferase/glycogen phosphorylase"/>
    <property type="match status" value="1"/>
</dbReference>
<dbReference type="Pfam" id="PF13439">
    <property type="entry name" value="Glyco_transf_4"/>
    <property type="match status" value="1"/>
</dbReference>
<proteinExistence type="predicted"/>
<dbReference type="GO" id="GO:0016757">
    <property type="term" value="F:glycosyltransferase activity"/>
    <property type="evidence" value="ECO:0007669"/>
    <property type="project" value="InterPro"/>
</dbReference>
<keyword evidence="1" id="KW-0472">Membrane</keyword>
<name>A0A1F7XK78_9BACT</name>
<dbReference type="Pfam" id="PF00534">
    <property type="entry name" value="Glycos_transf_1"/>
    <property type="match status" value="1"/>
</dbReference>
<keyword evidence="1" id="KW-1133">Transmembrane helix</keyword>
<reference evidence="4 5" key="1">
    <citation type="journal article" date="2016" name="Nat. Commun.">
        <title>Thousands of microbial genomes shed light on interconnected biogeochemical processes in an aquifer system.</title>
        <authorList>
            <person name="Anantharaman K."/>
            <person name="Brown C.T."/>
            <person name="Hug L.A."/>
            <person name="Sharon I."/>
            <person name="Castelle C.J."/>
            <person name="Probst A.J."/>
            <person name="Thomas B.C."/>
            <person name="Singh A."/>
            <person name="Wilkins M.J."/>
            <person name="Karaoz U."/>
            <person name="Brodie E.L."/>
            <person name="Williams K.H."/>
            <person name="Hubbard S.S."/>
            <person name="Banfield J.F."/>
        </authorList>
    </citation>
    <scope>NUCLEOTIDE SEQUENCE [LARGE SCALE GENOMIC DNA]</scope>
</reference>
<dbReference type="Proteomes" id="UP000177382">
    <property type="component" value="Unassembled WGS sequence"/>
</dbReference>
<gene>
    <name evidence="4" type="ORF">A2V97_00560</name>
</gene>
<dbReference type="AlphaFoldDB" id="A0A1F7XK78"/>
<sequence length="384" mass="43757">MDILIVHPKLTWRGAEKLSVNLASALQSHGHNVAYLTLFVESKGIPTGIKKVNLIVPSLYIQKILRFNDLFFMLFGFWVLLFLVFKNAKKFQIINVHNIPSTWVGAIVGRIYHKPVVWTVHDVPKDISWKHKSSIIEYVLWFVASSFIDKLLVKRIDVVITQCKNVANEVKTRYKKETRIILPAVDSIYLKKIIGKRFFSNTISGKFVFLSASHMHFRKNQKTIIKAFSKFSKKVINSSLLLAGDGPDKPKLATLVNDLSLEHKVFFTGILSENRLAKLYESSNVLLLASIEEPWGLTPFEALAMGTPVIVSKFAGAYETIRGKGLGYFSKPSINSFYATMLDVYLNYEKAKKVALRGKRWVRKNMMPDRYAGEYELIYKSLIG</sequence>
<dbReference type="Gene3D" id="3.40.50.2000">
    <property type="entry name" value="Glycogen Phosphorylase B"/>
    <property type="match status" value="2"/>
</dbReference>
<evidence type="ECO:0008006" key="6">
    <source>
        <dbReference type="Google" id="ProtNLM"/>
    </source>
</evidence>
<comment type="caution">
    <text evidence="4">The sequence shown here is derived from an EMBL/GenBank/DDBJ whole genome shotgun (WGS) entry which is preliminary data.</text>
</comment>
<dbReference type="CDD" id="cd03801">
    <property type="entry name" value="GT4_PimA-like"/>
    <property type="match status" value="1"/>
</dbReference>
<organism evidence="4 5">
    <name type="scientific">Candidatus Woesebacteria bacterium RBG_16_42_24</name>
    <dbReference type="NCBI Taxonomy" id="1802485"/>
    <lineage>
        <taxon>Bacteria</taxon>
        <taxon>Candidatus Woeseibacteriota</taxon>
    </lineage>
</organism>
<protein>
    <recommendedName>
        <fullName evidence="6">Glycosyl transferase family 1 domain-containing protein</fullName>
    </recommendedName>
</protein>